<feature type="domain" description="Peptidase S26" evidence="4">
    <location>
        <begin position="134"/>
        <end position="291"/>
    </location>
</feature>
<keyword evidence="6" id="KW-1185">Reference proteome</keyword>
<keyword evidence="3" id="KW-0645">Protease</keyword>
<dbReference type="PANTHER" id="PTHR43390">
    <property type="entry name" value="SIGNAL PEPTIDASE I"/>
    <property type="match status" value="1"/>
</dbReference>
<dbReference type="RefSeq" id="WP_160224636.1">
    <property type="nucleotide sequence ID" value="NZ_CP029149.1"/>
</dbReference>
<dbReference type="CDD" id="cd06530">
    <property type="entry name" value="S26_SPase_I"/>
    <property type="match status" value="2"/>
</dbReference>
<gene>
    <name evidence="5" type="primary">lepB</name>
    <name evidence="5" type="ORF">DBX24_08985</name>
</gene>
<feature type="transmembrane region" description="Helical" evidence="3">
    <location>
        <begin position="6"/>
        <end position="26"/>
    </location>
</feature>
<name>A0A6P1QWL2_9FLAO</name>
<dbReference type="InterPro" id="IPR036286">
    <property type="entry name" value="LexA/Signal_pep-like_sf"/>
</dbReference>
<dbReference type="PRINTS" id="PR00727">
    <property type="entry name" value="LEADERPTASE"/>
</dbReference>
<protein>
    <recommendedName>
        <fullName evidence="2 3">Signal peptidase I</fullName>
        <ecNumber evidence="3">3.4.21.89</ecNumber>
    </recommendedName>
</protein>
<dbReference type="GO" id="GO:0004252">
    <property type="term" value="F:serine-type endopeptidase activity"/>
    <property type="evidence" value="ECO:0007669"/>
    <property type="project" value="InterPro"/>
</dbReference>
<keyword evidence="3" id="KW-1133">Transmembrane helix</keyword>
<dbReference type="GO" id="GO:0009003">
    <property type="term" value="F:signal peptidase activity"/>
    <property type="evidence" value="ECO:0007669"/>
    <property type="project" value="UniProtKB-EC"/>
</dbReference>
<evidence type="ECO:0000256" key="2">
    <source>
        <dbReference type="ARBA" id="ARBA00019232"/>
    </source>
</evidence>
<dbReference type="AlphaFoldDB" id="A0A6P1QWL2"/>
<dbReference type="InterPro" id="IPR000223">
    <property type="entry name" value="Pept_S26A_signal_pept_1"/>
</dbReference>
<dbReference type="NCBIfam" id="TIGR02227">
    <property type="entry name" value="sigpep_I_bact"/>
    <property type="match status" value="2"/>
</dbReference>
<reference evidence="5 6" key="1">
    <citation type="submission" date="2018-04" db="EMBL/GenBank/DDBJ databases">
        <title>Characteristic and Complete Genome Sequencing of A Novel Member of Infective Endocarditis Causative Bacteria: Bergeyella cardium QL-PH.</title>
        <authorList>
            <person name="Pan H."/>
            <person name="Sun E."/>
            <person name="Zhang Y."/>
        </authorList>
    </citation>
    <scope>NUCLEOTIDE SEQUENCE [LARGE SCALE GENOMIC DNA]</scope>
    <source>
        <strain evidence="5 6">HPQL</strain>
    </source>
</reference>
<dbReference type="KEGG" id="bcad:DBX24_08985"/>
<dbReference type="PANTHER" id="PTHR43390:SF1">
    <property type="entry name" value="CHLOROPLAST PROCESSING PEPTIDASE"/>
    <property type="match status" value="1"/>
</dbReference>
<feature type="domain" description="Peptidase S26" evidence="4">
    <location>
        <begin position="443"/>
        <end position="483"/>
    </location>
</feature>
<dbReference type="EMBL" id="CP029149">
    <property type="protein sequence ID" value="QHN66008.1"/>
    <property type="molecule type" value="Genomic_DNA"/>
</dbReference>
<keyword evidence="3 5" id="KW-0378">Hydrolase</keyword>
<sequence length="558" mass="64622">MEYFVQYTVFVLILSALMGLSTWKLFRKMGHHPLLAFVPFYNYFLILKVSKKPKWWALLAYMPIVGSIMMTVFHLLLMEKFGKKLFPQKFLTVVLPFIYMAYINYFDDAEIDEMEDLFLTEEERQEKKKDTLIGSLTFAAVFATIIHTFVTQPFGIPTGSMERTLLVGDFLFVNKWSYGFRMPTRPLAIPFLQSTIMDTGEKGNPKDDPKSYVDAVELPYLRIFSSEPQRNDIVVFNYPDDSVHTAIDRKDPYVKRLLATAGDVLEIKAGKVFINGKPEKRMADAEVQHSYTVTTEQLLDIDAIFKAYGVLPFEEKDGVYVFSGLTDAMVKDFKAMPGVTSVEENIDPKGEKTVGYYINKVKSMEEGELVLSNKINYSNTIFPHNKNWNPDWYGPLRIPKKGDVISLTEDNLPEYQKLITQYEGNTLVHKDGKFFINGKETDQYTVKYNYYMMIGDNRDNSLDARFFGFVPETHIMGKPMFAWLSLQGLFSDSERGVSYSEGKIYQAPFKIRWERMFKAVNTGDANKTSYWWLAVLILTLFFGWDYIMKIFKKKKEDE</sequence>
<dbReference type="EC" id="3.4.21.89" evidence="3"/>
<feature type="transmembrane region" description="Helical" evidence="3">
    <location>
        <begin position="530"/>
        <end position="547"/>
    </location>
</feature>
<keyword evidence="3" id="KW-0812">Transmembrane</keyword>
<comment type="similarity">
    <text evidence="1 3">Belongs to the peptidase S26 family.</text>
</comment>
<keyword evidence="3" id="KW-0472">Membrane</keyword>
<dbReference type="Gene3D" id="2.10.109.10">
    <property type="entry name" value="Umud Fragment, subunit A"/>
    <property type="match status" value="2"/>
</dbReference>
<evidence type="ECO:0000259" key="4">
    <source>
        <dbReference type="Pfam" id="PF10502"/>
    </source>
</evidence>
<dbReference type="Proteomes" id="UP000464318">
    <property type="component" value="Chromosome"/>
</dbReference>
<accession>A0A6P1QWL2</accession>
<dbReference type="GO" id="GO:0016020">
    <property type="term" value="C:membrane"/>
    <property type="evidence" value="ECO:0007669"/>
    <property type="project" value="UniProtKB-SubCell"/>
</dbReference>
<dbReference type="SUPFAM" id="SSF51306">
    <property type="entry name" value="LexA/Signal peptidase"/>
    <property type="match status" value="2"/>
</dbReference>
<feature type="transmembrane region" description="Helical" evidence="3">
    <location>
        <begin position="132"/>
        <end position="150"/>
    </location>
</feature>
<comment type="caution">
    <text evidence="3">Lacks conserved residue(s) required for the propagation of feature annotation.</text>
</comment>
<dbReference type="GO" id="GO:0006465">
    <property type="term" value="P:signal peptide processing"/>
    <property type="evidence" value="ECO:0007669"/>
    <property type="project" value="InterPro"/>
</dbReference>
<dbReference type="InterPro" id="IPR043739">
    <property type="entry name" value="DUF5684"/>
</dbReference>
<feature type="transmembrane region" description="Helical" evidence="3">
    <location>
        <begin position="33"/>
        <end position="49"/>
    </location>
</feature>
<evidence type="ECO:0000256" key="1">
    <source>
        <dbReference type="ARBA" id="ARBA00009370"/>
    </source>
</evidence>
<evidence type="ECO:0000313" key="5">
    <source>
        <dbReference type="EMBL" id="QHN66008.1"/>
    </source>
</evidence>
<evidence type="ECO:0000256" key="3">
    <source>
        <dbReference type="RuleBase" id="RU362042"/>
    </source>
</evidence>
<dbReference type="InterPro" id="IPR019533">
    <property type="entry name" value="Peptidase_S26"/>
</dbReference>
<dbReference type="OrthoDB" id="9802919at2"/>
<feature type="transmembrane region" description="Helical" evidence="3">
    <location>
        <begin position="55"/>
        <end position="77"/>
    </location>
</feature>
<proteinExistence type="inferred from homology"/>
<comment type="subcellular location">
    <subcellularLocation>
        <location evidence="3">Membrane</location>
        <topology evidence="3">Single-pass type II membrane protein</topology>
    </subcellularLocation>
</comment>
<dbReference type="Pfam" id="PF10502">
    <property type="entry name" value="Peptidase_S26"/>
    <property type="match status" value="2"/>
</dbReference>
<organism evidence="5 6">
    <name type="scientific">Bergeyella cardium</name>
    <dbReference type="NCBI Taxonomy" id="1585976"/>
    <lineage>
        <taxon>Bacteria</taxon>
        <taxon>Pseudomonadati</taxon>
        <taxon>Bacteroidota</taxon>
        <taxon>Flavobacteriia</taxon>
        <taxon>Flavobacteriales</taxon>
        <taxon>Weeksellaceae</taxon>
        <taxon>Bergeyella</taxon>
    </lineage>
</organism>
<evidence type="ECO:0000313" key="6">
    <source>
        <dbReference type="Proteomes" id="UP000464318"/>
    </source>
</evidence>
<comment type="catalytic activity">
    <reaction evidence="3">
        <text>Cleavage of hydrophobic, N-terminal signal or leader sequences from secreted and periplasmic proteins.</text>
        <dbReference type="EC" id="3.4.21.89"/>
    </reaction>
</comment>
<dbReference type="Pfam" id="PF18936">
    <property type="entry name" value="DUF5684"/>
    <property type="match status" value="1"/>
</dbReference>